<feature type="transmembrane region" description="Helical" evidence="7">
    <location>
        <begin position="84"/>
        <end position="105"/>
    </location>
</feature>
<dbReference type="PANTHER" id="PTHR30589">
    <property type="entry name" value="PROLIPOPROTEIN DIACYLGLYCERYL TRANSFERASE"/>
    <property type="match status" value="1"/>
</dbReference>
<accession>A0AB73T1B2</accession>
<organism evidence="8 9">
    <name type="scientific">Murimonas intestini</name>
    <dbReference type="NCBI Taxonomy" id="1337051"/>
    <lineage>
        <taxon>Bacteria</taxon>
        <taxon>Bacillati</taxon>
        <taxon>Bacillota</taxon>
        <taxon>Clostridia</taxon>
        <taxon>Lachnospirales</taxon>
        <taxon>Lachnospiraceae</taxon>
        <taxon>Murimonas</taxon>
    </lineage>
</organism>
<comment type="similarity">
    <text evidence="1">Belongs to the Lgt family.</text>
</comment>
<evidence type="ECO:0000313" key="8">
    <source>
        <dbReference type="EMBL" id="PWJ73788.1"/>
    </source>
</evidence>
<keyword evidence="2" id="KW-1003">Cell membrane</keyword>
<comment type="caution">
    <text evidence="8">The sequence shown here is derived from an EMBL/GenBank/DDBJ whole genome shotgun (WGS) entry which is preliminary data.</text>
</comment>
<feature type="transmembrane region" description="Helical" evidence="7">
    <location>
        <begin position="15"/>
        <end position="33"/>
    </location>
</feature>
<dbReference type="GO" id="GO:0008961">
    <property type="term" value="F:phosphatidylglycerol-prolipoprotein diacylglyceryl transferase activity"/>
    <property type="evidence" value="ECO:0007669"/>
    <property type="project" value="InterPro"/>
</dbReference>
<dbReference type="EMBL" id="QGGY01000011">
    <property type="protein sequence ID" value="PWJ73788.1"/>
    <property type="molecule type" value="Genomic_DNA"/>
</dbReference>
<keyword evidence="6 7" id="KW-0472">Membrane</keyword>
<evidence type="ECO:0000256" key="7">
    <source>
        <dbReference type="SAM" id="Phobius"/>
    </source>
</evidence>
<evidence type="ECO:0000256" key="5">
    <source>
        <dbReference type="ARBA" id="ARBA00022989"/>
    </source>
</evidence>
<dbReference type="Pfam" id="PF01790">
    <property type="entry name" value="LGT"/>
    <property type="match status" value="1"/>
</dbReference>
<dbReference type="InterPro" id="IPR001640">
    <property type="entry name" value="Lgt"/>
</dbReference>
<feature type="transmembrane region" description="Helical" evidence="7">
    <location>
        <begin position="225"/>
        <end position="249"/>
    </location>
</feature>
<dbReference type="RefSeq" id="WP_257497572.1">
    <property type="nucleotide sequence ID" value="NZ_JANKBI010000011.1"/>
</dbReference>
<keyword evidence="4 7" id="KW-0812">Transmembrane</keyword>
<evidence type="ECO:0000256" key="2">
    <source>
        <dbReference type="ARBA" id="ARBA00022475"/>
    </source>
</evidence>
<reference evidence="8 9" key="1">
    <citation type="submission" date="2018-05" db="EMBL/GenBank/DDBJ databases">
        <authorList>
            <person name="Goeker M."/>
            <person name="Huntemann M."/>
            <person name="Clum A."/>
            <person name="Pillay M."/>
            <person name="Palaniappan K."/>
            <person name="Varghese N."/>
            <person name="Mikhailova N."/>
            <person name="Stamatis D."/>
            <person name="Reddy T."/>
            <person name="Daum C."/>
            <person name="Shapiro N."/>
            <person name="Ivanova N."/>
            <person name="Kyrpides N."/>
            <person name="Woyke T."/>
        </authorList>
    </citation>
    <scope>NUCLEOTIDE SEQUENCE [LARGE SCALE GENOMIC DNA]</scope>
    <source>
        <strain evidence="8 9">DSM 26524</strain>
    </source>
</reference>
<dbReference type="PANTHER" id="PTHR30589:SF0">
    <property type="entry name" value="PHOSPHATIDYLGLYCEROL--PROLIPOPROTEIN DIACYLGLYCERYL TRANSFERASE"/>
    <property type="match status" value="1"/>
</dbReference>
<dbReference type="AlphaFoldDB" id="A0AB73T1B2"/>
<keyword evidence="3 8" id="KW-0808">Transferase</keyword>
<dbReference type="GO" id="GO:0005886">
    <property type="term" value="C:plasma membrane"/>
    <property type="evidence" value="ECO:0007669"/>
    <property type="project" value="InterPro"/>
</dbReference>
<evidence type="ECO:0000256" key="6">
    <source>
        <dbReference type="ARBA" id="ARBA00023136"/>
    </source>
</evidence>
<keyword evidence="9" id="KW-1185">Reference proteome</keyword>
<feature type="transmembrane region" description="Helical" evidence="7">
    <location>
        <begin position="45"/>
        <end position="64"/>
    </location>
</feature>
<feature type="transmembrane region" description="Helical" evidence="7">
    <location>
        <begin position="166"/>
        <end position="189"/>
    </location>
</feature>
<dbReference type="Proteomes" id="UP000245412">
    <property type="component" value="Unassembled WGS sequence"/>
</dbReference>
<feature type="transmembrane region" description="Helical" evidence="7">
    <location>
        <begin position="196"/>
        <end position="213"/>
    </location>
</feature>
<evidence type="ECO:0000313" key="9">
    <source>
        <dbReference type="Proteomes" id="UP000245412"/>
    </source>
</evidence>
<sequence>MTGYFIFLGRTLPCYGVMIALGVLVSGAAGAVLVRRHRLVFDNFLLLYAYCFLFGMAGAKLLYLCLNIKYIDWERLLELEYLNQLMQGGFVFYGGLAGGVLGLLLGAKLHKIRIKEYLLTVVPVIPMVHGFGRIGCYLAGCCYGVPYDGPFAVTYRNIPYSLCDVPLFPVQLAEAVCNLILAAVLFVFVWKKGKTIYTVFLYLGVYGTVRFILEFFRFDDAQRGIFWGLSTSQWISLGILAGVTAVLLIMRRRNVKTGKISEKL</sequence>
<feature type="transmembrane region" description="Helical" evidence="7">
    <location>
        <begin position="117"/>
        <end position="146"/>
    </location>
</feature>
<gene>
    <name evidence="8" type="ORF">C7383_111124</name>
</gene>
<dbReference type="GO" id="GO:0042158">
    <property type="term" value="P:lipoprotein biosynthetic process"/>
    <property type="evidence" value="ECO:0007669"/>
    <property type="project" value="InterPro"/>
</dbReference>
<evidence type="ECO:0000256" key="4">
    <source>
        <dbReference type="ARBA" id="ARBA00022692"/>
    </source>
</evidence>
<name>A0AB73T1B2_9FIRM</name>
<protein>
    <submittedName>
        <fullName evidence="8">Phosphatidylglycerol:prolipoprotein diacylglycerol transferase</fullName>
    </submittedName>
</protein>
<evidence type="ECO:0000256" key="1">
    <source>
        <dbReference type="ARBA" id="ARBA00007150"/>
    </source>
</evidence>
<evidence type="ECO:0000256" key="3">
    <source>
        <dbReference type="ARBA" id="ARBA00022679"/>
    </source>
</evidence>
<proteinExistence type="inferred from homology"/>
<keyword evidence="5 7" id="KW-1133">Transmembrane helix</keyword>